<organism evidence="2 3">
    <name type="scientific">Pleurodeles waltl</name>
    <name type="common">Iberian ribbed newt</name>
    <dbReference type="NCBI Taxonomy" id="8319"/>
    <lineage>
        <taxon>Eukaryota</taxon>
        <taxon>Metazoa</taxon>
        <taxon>Chordata</taxon>
        <taxon>Craniata</taxon>
        <taxon>Vertebrata</taxon>
        <taxon>Euteleostomi</taxon>
        <taxon>Amphibia</taxon>
        <taxon>Batrachia</taxon>
        <taxon>Caudata</taxon>
        <taxon>Salamandroidea</taxon>
        <taxon>Salamandridae</taxon>
        <taxon>Pleurodelinae</taxon>
        <taxon>Pleurodeles</taxon>
    </lineage>
</organism>
<protein>
    <submittedName>
        <fullName evidence="2">Uncharacterized protein</fullName>
    </submittedName>
</protein>
<comment type="caution">
    <text evidence="2">The sequence shown here is derived from an EMBL/GenBank/DDBJ whole genome shotgun (WGS) entry which is preliminary data.</text>
</comment>
<keyword evidence="3" id="KW-1185">Reference proteome</keyword>
<sequence>MKALETAADPVDEGSEKEYVKDFAKKDDLTGRKGRRRHTERNEDEEDREDAKRNEDKQVEEEAESKEDGEEEEDVERSNDREEPREKARAKGDTAPEAPEAETDREQCREEPTSRRPRHVPGVTWLHKNLRSCQACGSSEESTGVLLLPSLKCAHCRIPVSLNNQVFH</sequence>
<feature type="compositionally biased region" description="Basic and acidic residues" evidence="1">
    <location>
        <begin position="76"/>
        <end position="94"/>
    </location>
</feature>
<reference evidence="2" key="1">
    <citation type="journal article" date="2022" name="bioRxiv">
        <title>Sequencing and chromosome-scale assembly of the giantPleurodeles waltlgenome.</title>
        <authorList>
            <person name="Brown T."/>
            <person name="Elewa A."/>
            <person name="Iarovenko S."/>
            <person name="Subramanian E."/>
            <person name="Araus A.J."/>
            <person name="Petzold A."/>
            <person name="Susuki M."/>
            <person name="Suzuki K.-i.T."/>
            <person name="Hayashi T."/>
            <person name="Toyoda A."/>
            <person name="Oliveira C."/>
            <person name="Osipova E."/>
            <person name="Leigh N.D."/>
            <person name="Simon A."/>
            <person name="Yun M.H."/>
        </authorList>
    </citation>
    <scope>NUCLEOTIDE SEQUENCE</scope>
    <source>
        <strain evidence="2">20211129_DDA</strain>
        <tissue evidence="2">Liver</tissue>
    </source>
</reference>
<evidence type="ECO:0000256" key="1">
    <source>
        <dbReference type="SAM" id="MobiDB-lite"/>
    </source>
</evidence>
<name>A0AAV7T242_PLEWA</name>
<evidence type="ECO:0000313" key="3">
    <source>
        <dbReference type="Proteomes" id="UP001066276"/>
    </source>
</evidence>
<feature type="region of interest" description="Disordered" evidence="1">
    <location>
        <begin position="1"/>
        <end position="120"/>
    </location>
</feature>
<dbReference type="Proteomes" id="UP001066276">
    <property type="component" value="Chromosome 4_1"/>
</dbReference>
<accession>A0AAV7T242</accession>
<evidence type="ECO:0000313" key="2">
    <source>
        <dbReference type="EMBL" id="KAJ1170331.1"/>
    </source>
</evidence>
<feature type="compositionally biased region" description="Basic and acidic residues" evidence="1">
    <location>
        <begin position="14"/>
        <end position="31"/>
    </location>
</feature>
<dbReference type="EMBL" id="JANPWB010000007">
    <property type="protein sequence ID" value="KAJ1170331.1"/>
    <property type="molecule type" value="Genomic_DNA"/>
</dbReference>
<gene>
    <name evidence="2" type="ORF">NDU88_002209</name>
</gene>
<dbReference type="AlphaFoldDB" id="A0AAV7T242"/>
<proteinExistence type="predicted"/>
<feature type="compositionally biased region" description="Basic and acidic residues" evidence="1">
    <location>
        <begin position="102"/>
        <end position="114"/>
    </location>
</feature>
<feature type="compositionally biased region" description="Acidic residues" evidence="1">
    <location>
        <begin position="58"/>
        <end position="75"/>
    </location>
</feature>